<organism evidence="3 4">
    <name type="scientific">Rhodanobacter terrae</name>
    <dbReference type="NCBI Taxonomy" id="418647"/>
    <lineage>
        <taxon>Bacteria</taxon>
        <taxon>Pseudomonadati</taxon>
        <taxon>Pseudomonadota</taxon>
        <taxon>Gammaproteobacteria</taxon>
        <taxon>Lysobacterales</taxon>
        <taxon>Rhodanobacteraceae</taxon>
        <taxon>Rhodanobacter</taxon>
    </lineage>
</organism>
<sequence>MAKRVDPLTPSGVANAKPQAKPYKMADGGGLFLLVQPTGAKWWRLKYRRPETPTTCRSASVTQYPGNRATARFFFGHTSRKAPRTPPDISGRDVRSRCGYPDLDPASDPPPVLRARTSDRVETCSPRSSSHHEEAKTNLGILVVRTIARPTRSSGYLNGNKQKARVEDVRLPGRLCRRTERRD</sequence>
<gene>
    <name evidence="3" type="ORF">ACFPPB_02395</name>
</gene>
<protein>
    <submittedName>
        <fullName evidence="3">Arm DNA-binding domain-containing protein</fullName>
    </submittedName>
</protein>
<feature type="region of interest" description="Disordered" evidence="1">
    <location>
        <begin position="78"/>
        <end position="114"/>
    </location>
</feature>
<feature type="region of interest" description="Disordered" evidence="1">
    <location>
        <begin position="1"/>
        <end position="20"/>
    </location>
</feature>
<evidence type="ECO:0000256" key="1">
    <source>
        <dbReference type="SAM" id="MobiDB-lite"/>
    </source>
</evidence>
<dbReference type="Pfam" id="PF13356">
    <property type="entry name" value="Arm-DNA-bind_3"/>
    <property type="match status" value="1"/>
</dbReference>
<comment type="caution">
    <text evidence="3">The sequence shown here is derived from an EMBL/GenBank/DDBJ whole genome shotgun (WGS) entry which is preliminary data.</text>
</comment>
<dbReference type="Gene3D" id="3.30.160.390">
    <property type="entry name" value="Integrase, DNA-binding domain"/>
    <property type="match status" value="1"/>
</dbReference>
<keyword evidence="3" id="KW-0238">DNA-binding</keyword>
<dbReference type="GO" id="GO:0003677">
    <property type="term" value="F:DNA binding"/>
    <property type="evidence" value="ECO:0007669"/>
    <property type="project" value="UniProtKB-KW"/>
</dbReference>
<feature type="domain" description="Integrase DNA-binding" evidence="2">
    <location>
        <begin position="8"/>
        <end position="65"/>
    </location>
</feature>
<dbReference type="RefSeq" id="WP_377324044.1">
    <property type="nucleotide sequence ID" value="NZ_JBHSNG010000002.1"/>
</dbReference>
<dbReference type="EMBL" id="JBHSNG010000002">
    <property type="protein sequence ID" value="MFC5579971.1"/>
    <property type="molecule type" value="Genomic_DNA"/>
</dbReference>
<dbReference type="Proteomes" id="UP001596111">
    <property type="component" value="Unassembled WGS sequence"/>
</dbReference>
<reference evidence="4" key="1">
    <citation type="journal article" date="2019" name="Int. J. Syst. Evol. Microbiol.">
        <title>The Global Catalogue of Microorganisms (GCM) 10K type strain sequencing project: providing services to taxonomists for standard genome sequencing and annotation.</title>
        <authorList>
            <consortium name="The Broad Institute Genomics Platform"/>
            <consortium name="The Broad Institute Genome Sequencing Center for Infectious Disease"/>
            <person name="Wu L."/>
            <person name="Ma J."/>
        </authorList>
    </citation>
    <scope>NUCLEOTIDE SEQUENCE [LARGE SCALE GENOMIC DNA]</scope>
    <source>
        <strain evidence="4">CGMCC 1.13587</strain>
    </source>
</reference>
<name>A0ABW0SSH6_9GAMM</name>
<dbReference type="InterPro" id="IPR025166">
    <property type="entry name" value="Integrase_DNA_bind_dom"/>
</dbReference>
<evidence type="ECO:0000259" key="2">
    <source>
        <dbReference type="Pfam" id="PF13356"/>
    </source>
</evidence>
<keyword evidence="4" id="KW-1185">Reference proteome</keyword>
<proteinExistence type="predicted"/>
<accession>A0ABW0SSH6</accession>
<evidence type="ECO:0000313" key="4">
    <source>
        <dbReference type="Proteomes" id="UP001596111"/>
    </source>
</evidence>
<dbReference type="InterPro" id="IPR038488">
    <property type="entry name" value="Integrase_DNA-bd_sf"/>
</dbReference>
<evidence type="ECO:0000313" key="3">
    <source>
        <dbReference type="EMBL" id="MFC5579971.1"/>
    </source>
</evidence>